<dbReference type="EMBL" id="AUZX01003666">
    <property type="protein sequence ID" value="EQD73291.1"/>
    <property type="molecule type" value="Genomic_DNA"/>
</dbReference>
<gene>
    <name evidence="3" type="ORF">B1A_05025</name>
</gene>
<dbReference type="SUPFAM" id="SSF88723">
    <property type="entry name" value="PIN domain-like"/>
    <property type="match status" value="1"/>
</dbReference>
<dbReference type="PANTHER" id="PTHR35901">
    <property type="entry name" value="RIBONUCLEASE VAPC3"/>
    <property type="match status" value="1"/>
</dbReference>
<reference evidence="3" key="2">
    <citation type="journal article" date="2014" name="ISME J.">
        <title>Microbial stratification in low pH oxic and suboxic macroscopic growths along an acid mine drainage.</title>
        <authorList>
            <person name="Mendez-Garcia C."/>
            <person name="Mesa V."/>
            <person name="Sprenger R.R."/>
            <person name="Richter M."/>
            <person name="Diez M.S."/>
            <person name="Solano J."/>
            <person name="Bargiela R."/>
            <person name="Golyshina O.V."/>
            <person name="Manteca A."/>
            <person name="Ramos J.L."/>
            <person name="Gallego J.R."/>
            <person name="Llorente I."/>
            <person name="Martins Dos Santos V.A."/>
            <person name="Jensen O.N."/>
            <person name="Pelaez A.I."/>
            <person name="Sanchez J."/>
            <person name="Ferrer M."/>
        </authorList>
    </citation>
    <scope>NUCLEOTIDE SEQUENCE</scope>
</reference>
<dbReference type="PANTHER" id="PTHR35901:SF1">
    <property type="entry name" value="EXONUCLEASE VAPC9"/>
    <property type="match status" value="1"/>
</dbReference>
<comment type="caution">
    <text evidence="3">The sequence shown here is derived from an EMBL/GenBank/DDBJ whole genome shotgun (WGS) entry which is preliminary data.</text>
</comment>
<dbReference type="InterPro" id="IPR029060">
    <property type="entry name" value="PIN-like_dom_sf"/>
</dbReference>
<reference evidence="3" key="1">
    <citation type="submission" date="2013-08" db="EMBL/GenBank/DDBJ databases">
        <authorList>
            <person name="Mendez C."/>
            <person name="Richter M."/>
            <person name="Ferrer M."/>
            <person name="Sanchez J."/>
        </authorList>
    </citation>
    <scope>NUCLEOTIDE SEQUENCE</scope>
</reference>
<dbReference type="CDD" id="cd09873">
    <property type="entry name" value="PIN_Pae0151-like"/>
    <property type="match status" value="1"/>
</dbReference>
<organism evidence="3">
    <name type="scientific">mine drainage metagenome</name>
    <dbReference type="NCBI Taxonomy" id="410659"/>
    <lineage>
        <taxon>unclassified sequences</taxon>
        <taxon>metagenomes</taxon>
        <taxon>ecological metagenomes</taxon>
    </lineage>
</organism>
<dbReference type="AlphaFoldDB" id="T1BK01"/>
<keyword evidence="1" id="KW-0460">Magnesium</keyword>
<feature type="non-terminal residue" evidence="3">
    <location>
        <position position="138"/>
    </location>
</feature>
<dbReference type="Pfam" id="PF01850">
    <property type="entry name" value="PIN"/>
    <property type="match status" value="1"/>
</dbReference>
<name>T1BK01_9ZZZZ</name>
<protein>
    <submittedName>
        <fullName evidence="3">Nucleic acid-binding protein, contains PIN domain protein</fullName>
    </submittedName>
</protein>
<sequence>MITLDASALIKLVLEEENSSIARGIYKKELAMKERILVPYLALPESLNTLWKYHTLKKQLSDGKFESALNDLLYIFNKLDKVRESSVAKLASDIAHTQELTAYDSIYVAISRLNNAPLLTFDRQIIQHSNELKLALAI</sequence>
<dbReference type="Gene3D" id="3.40.50.1010">
    <property type="entry name" value="5'-nuclease"/>
    <property type="match status" value="1"/>
</dbReference>
<dbReference type="InterPro" id="IPR051619">
    <property type="entry name" value="TypeII_TA_RNase_PINc/VapC"/>
</dbReference>
<evidence type="ECO:0000259" key="2">
    <source>
        <dbReference type="Pfam" id="PF01850"/>
    </source>
</evidence>
<evidence type="ECO:0000256" key="1">
    <source>
        <dbReference type="ARBA" id="ARBA00022842"/>
    </source>
</evidence>
<proteinExistence type="predicted"/>
<dbReference type="InterPro" id="IPR044153">
    <property type="entry name" value="PIN_Pae0151-like"/>
</dbReference>
<dbReference type="InterPro" id="IPR002716">
    <property type="entry name" value="PIN_dom"/>
</dbReference>
<accession>T1BK01</accession>
<feature type="domain" description="PIN" evidence="2">
    <location>
        <begin position="2"/>
        <end position="126"/>
    </location>
</feature>
<evidence type="ECO:0000313" key="3">
    <source>
        <dbReference type="EMBL" id="EQD73291.1"/>
    </source>
</evidence>